<gene>
    <name evidence="5" type="ORF">GCM10007924_08070</name>
</gene>
<dbReference type="InterPro" id="IPR025714">
    <property type="entry name" value="Methyltranfer_dom"/>
</dbReference>
<evidence type="ECO:0000256" key="1">
    <source>
        <dbReference type="ARBA" id="ARBA00022737"/>
    </source>
</evidence>
<organism evidence="5 6">
    <name type="scientific">Sneathiella chinensis</name>
    <dbReference type="NCBI Taxonomy" id="349750"/>
    <lineage>
        <taxon>Bacteria</taxon>
        <taxon>Pseudomonadati</taxon>
        <taxon>Pseudomonadota</taxon>
        <taxon>Alphaproteobacteria</taxon>
        <taxon>Sneathiellales</taxon>
        <taxon>Sneathiellaceae</taxon>
        <taxon>Sneathiella</taxon>
    </lineage>
</organism>
<proteinExistence type="predicted"/>
<dbReference type="SUPFAM" id="SSF48452">
    <property type="entry name" value="TPR-like"/>
    <property type="match status" value="1"/>
</dbReference>
<dbReference type="SMART" id="SM00028">
    <property type="entry name" value="TPR"/>
    <property type="match status" value="4"/>
</dbReference>
<reference evidence="5" key="2">
    <citation type="submission" date="2023-01" db="EMBL/GenBank/DDBJ databases">
        <title>Draft genome sequence of Sneathiella chinensis strain NBRC 103408.</title>
        <authorList>
            <person name="Sun Q."/>
            <person name="Mori K."/>
        </authorList>
    </citation>
    <scope>NUCLEOTIDE SEQUENCE</scope>
    <source>
        <strain evidence="5">NBRC 103408</strain>
    </source>
</reference>
<keyword evidence="6" id="KW-1185">Reference proteome</keyword>
<name>A0ABQ5U2E8_9PROT</name>
<dbReference type="PROSITE" id="PS50005">
    <property type="entry name" value="TPR"/>
    <property type="match status" value="2"/>
</dbReference>
<dbReference type="Gene3D" id="3.40.50.150">
    <property type="entry name" value="Vaccinia Virus protein VP39"/>
    <property type="match status" value="1"/>
</dbReference>
<comment type="caution">
    <text evidence="5">The sequence shown here is derived from an EMBL/GenBank/DDBJ whole genome shotgun (WGS) entry which is preliminary data.</text>
</comment>
<dbReference type="EMBL" id="BSNF01000001">
    <property type="protein sequence ID" value="GLQ05586.1"/>
    <property type="molecule type" value="Genomic_DNA"/>
</dbReference>
<feature type="repeat" description="TPR" evidence="3">
    <location>
        <begin position="118"/>
        <end position="151"/>
    </location>
</feature>
<dbReference type="InterPro" id="IPR011990">
    <property type="entry name" value="TPR-like_helical_dom_sf"/>
</dbReference>
<protein>
    <recommendedName>
        <fullName evidence="4">Methyltransferase domain-containing protein</fullName>
    </recommendedName>
</protein>
<dbReference type="Pfam" id="PF13847">
    <property type="entry name" value="Methyltransf_31"/>
    <property type="match status" value="1"/>
</dbReference>
<dbReference type="RefSeq" id="WP_169559573.1">
    <property type="nucleotide sequence ID" value="NZ_BSNF01000001.1"/>
</dbReference>
<evidence type="ECO:0000256" key="3">
    <source>
        <dbReference type="PROSITE-ProRule" id="PRU00339"/>
    </source>
</evidence>
<dbReference type="Pfam" id="PF13181">
    <property type="entry name" value="TPR_8"/>
    <property type="match status" value="1"/>
</dbReference>
<evidence type="ECO:0000256" key="2">
    <source>
        <dbReference type="ARBA" id="ARBA00022803"/>
    </source>
</evidence>
<dbReference type="Proteomes" id="UP001161409">
    <property type="component" value="Unassembled WGS sequence"/>
</dbReference>
<evidence type="ECO:0000313" key="5">
    <source>
        <dbReference type="EMBL" id="GLQ05586.1"/>
    </source>
</evidence>
<dbReference type="InterPro" id="IPR052346">
    <property type="entry name" value="O-mannosyl-transferase_TMTC"/>
</dbReference>
<evidence type="ECO:0000259" key="4">
    <source>
        <dbReference type="Pfam" id="PF13847"/>
    </source>
</evidence>
<dbReference type="SUPFAM" id="SSF53335">
    <property type="entry name" value="S-adenosyl-L-methionine-dependent methyltransferases"/>
    <property type="match status" value="1"/>
</dbReference>
<dbReference type="InterPro" id="IPR029063">
    <property type="entry name" value="SAM-dependent_MTases_sf"/>
</dbReference>
<feature type="repeat" description="TPR" evidence="3">
    <location>
        <begin position="84"/>
        <end position="117"/>
    </location>
</feature>
<dbReference type="Gene3D" id="1.25.40.10">
    <property type="entry name" value="Tetratricopeptide repeat domain"/>
    <property type="match status" value="1"/>
</dbReference>
<feature type="domain" description="Methyltransferase" evidence="4">
    <location>
        <begin position="510"/>
        <end position="614"/>
    </location>
</feature>
<evidence type="ECO:0000313" key="6">
    <source>
        <dbReference type="Proteomes" id="UP001161409"/>
    </source>
</evidence>
<dbReference type="PANTHER" id="PTHR44227:SF3">
    <property type="entry name" value="PROTEIN O-MANNOSYL-TRANSFERASE TMTC4"/>
    <property type="match status" value="1"/>
</dbReference>
<reference evidence="5" key="1">
    <citation type="journal article" date="2014" name="Int. J. Syst. Evol. Microbiol.">
        <title>Complete genome of a new Firmicutes species belonging to the dominant human colonic microbiota ('Ruminococcus bicirculans') reveals two chromosomes and a selective capacity to utilize plant glucans.</title>
        <authorList>
            <consortium name="NISC Comparative Sequencing Program"/>
            <person name="Wegmann U."/>
            <person name="Louis P."/>
            <person name="Goesmann A."/>
            <person name="Henrissat B."/>
            <person name="Duncan S.H."/>
            <person name="Flint H.J."/>
        </authorList>
    </citation>
    <scope>NUCLEOTIDE SEQUENCE</scope>
    <source>
        <strain evidence="5">NBRC 103408</strain>
    </source>
</reference>
<keyword evidence="1" id="KW-0677">Repeat</keyword>
<keyword evidence="2 3" id="KW-0802">TPR repeat</keyword>
<accession>A0ABQ5U2E8</accession>
<dbReference type="InterPro" id="IPR019734">
    <property type="entry name" value="TPR_rpt"/>
</dbReference>
<dbReference type="CDD" id="cd02440">
    <property type="entry name" value="AdoMet_MTases"/>
    <property type="match status" value="1"/>
</dbReference>
<sequence>MKTEMAATPEKQAKWAADATLHYKKGRTEKGRKLASRIDLDALNDPQLCFQTGAAALYAKDIETAISFLEQGRTLQTGDQELQTNLLAALGTAYTEISDFKKAEDAFGCALVLSPDHVASLNNRGLLYRKTNDLERAKVDFQKAHSLTLDNPGILLNLTGVLRQMDLKSEAHDILKDALVLHPNNCDILSELGSVLISTTPLEAFTYIRKAIHLEPENPRYLNLYTDALGLLPTLKNFDGMETDLLILLSSDMVQWNRLNFLILQHIRSQPAFVAAQEEINSAVRQNRDLNLDFGTTLKVMLNNVLLAALKRTRLVDPDIEKVLELFRRQSLATLTGIQNLDPSILNVLKTLLVRLSHYCFATEHVFSETDFERQTIEKLATSLEASGARIGGDKALYLLILSCYRNLHTYPFAKAALKSRDLNQDPEIAEILRIQIAEPLSEKQSYGEFEQITPISDAISVSVRDQYEENPYPRWQHLGLYSSTRYATDLARKLPTLNKQEPPFPDHPNVLIAGCGTGRQPISSALAYPECDILAVDLSLASLAYANRKAKEKKVRNIRFAQGDIMELGSIGQKFNVIECAGVLHHMNDPLAGWKVLVDLLEDDGYMMIGLYSEIGRQDIVAARAFIAEQEYSDSADDIRRSRKDLMALPSDHPASRIPRHSDFYTTSACRDLIFHVQEHRFTLPQLASSLDQLGLEFLGFTLDLKTAEPEYREAFPDDPLMTNLDNWHQYEQKRPTTFATMYKFWCRKKTG</sequence>
<dbReference type="PANTHER" id="PTHR44227">
    <property type="match status" value="1"/>
</dbReference>